<dbReference type="OrthoDB" id="10438281at2759"/>
<name>C1H0H7_PARBA</name>
<protein>
    <submittedName>
        <fullName evidence="2">Uncharacterized protein</fullName>
    </submittedName>
</protein>
<evidence type="ECO:0000313" key="2">
    <source>
        <dbReference type="EMBL" id="EEH33218.2"/>
    </source>
</evidence>
<dbReference type="VEuPathDB" id="FungiDB:PAAG_04271"/>
<keyword evidence="3" id="KW-1185">Reference proteome</keyword>
<dbReference type="EMBL" id="KN294001">
    <property type="protein sequence ID" value="EEH33218.2"/>
    <property type="molecule type" value="Genomic_DNA"/>
</dbReference>
<dbReference type="HOGENOM" id="CLU_2386785_0_0_1"/>
<dbReference type="AlphaFoldDB" id="C1H0H7"/>
<sequence>MSLGIKIYQLYPPLSASLTPQSDSPAARERKLINPPSELNPTFIKPNGLGREPNGRTEKPHANDARVSSKCIKCMQCQLIRVEASNLVHRRARL</sequence>
<accession>C1H0H7</accession>
<gene>
    <name evidence="2" type="ORF">PAAG_04271</name>
</gene>
<reference evidence="2 3" key="1">
    <citation type="journal article" date="2011" name="PLoS Genet.">
        <title>Comparative genomic analysis of human fungal pathogens causing paracoccidioidomycosis.</title>
        <authorList>
            <person name="Desjardins C.A."/>
            <person name="Champion M.D."/>
            <person name="Holder J.W."/>
            <person name="Muszewska A."/>
            <person name="Goldberg J."/>
            <person name="Bailao A.M."/>
            <person name="Brigido M.M."/>
            <person name="Ferreira M.E."/>
            <person name="Garcia A.M."/>
            <person name="Grynberg M."/>
            <person name="Gujja S."/>
            <person name="Heiman D.I."/>
            <person name="Henn M.R."/>
            <person name="Kodira C.D."/>
            <person name="Leon-Narvaez H."/>
            <person name="Longo L.V."/>
            <person name="Ma L.J."/>
            <person name="Malavazi I."/>
            <person name="Matsuo A.L."/>
            <person name="Morais F.V."/>
            <person name="Pereira M."/>
            <person name="Rodriguez-Brito S."/>
            <person name="Sakthikumar S."/>
            <person name="Salem-Izacc S.M."/>
            <person name="Sykes S.M."/>
            <person name="Teixeira M.M."/>
            <person name="Vallejo M.C."/>
            <person name="Walter M.E."/>
            <person name="Yandava C."/>
            <person name="Young S."/>
            <person name="Zeng Q."/>
            <person name="Zucker J."/>
            <person name="Felipe M.S."/>
            <person name="Goldman G.H."/>
            <person name="Haas B.J."/>
            <person name="McEwen J.G."/>
            <person name="Nino-Vega G."/>
            <person name="Puccia R."/>
            <person name="San-Blas G."/>
            <person name="Soares C.M."/>
            <person name="Birren B.W."/>
            <person name="Cuomo C.A."/>
        </authorList>
    </citation>
    <scope>NUCLEOTIDE SEQUENCE [LARGE SCALE GENOMIC DNA]</scope>
    <source>
        <strain evidence="3">ATCC MYA-826 / Pb01</strain>
    </source>
</reference>
<evidence type="ECO:0000256" key="1">
    <source>
        <dbReference type="SAM" id="MobiDB-lite"/>
    </source>
</evidence>
<dbReference type="RefSeq" id="XP_015699450.1">
    <property type="nucleotide sequence ID" value="XM_015845224.1"/>
</dbReference>
<dbReference type="KEGG" id="pbl:PAAG_04271"/>
<organism evidence="2 3">
    <name type="scientific">Paracoccidioides lutzii (strain ATCC MYA-826 / Pb01)</name>
    <name type="common">Paracoccidioides brasiliensis</name>
    <dbReference type="NCBI Taxonomy" id="502779"/>
    <lineage>
        <taxon>Eukaryota</taxon>
        <taxon>Fungi</taxon>
        <taxon>Dikarya</taxon>
        <taxon>Ascomycota</taxon>
        <taxon>Pezizomycotina</taxon>
        <taxon>Eurotiomycetes</taxon>
        <taxon>Eurotiomycetidae</taxon>
        <taxon>Onygenales</taxon>
        <taxon>Ajellomycetaceae</taxon>
        <taxon>Paracoccidioides</taxon>
    </lineage>
</organism>
<evidence type="ECO:0000313" key="3">
    <source>
        <dbReference type="Proteomes" id="UP000002059"/>
    </source>
</evidence>
<feature type="region of interest" description="Disordered" evidence="1">
    <location>
        <begin position="18"/>
        <end position="65"/>
    </location>
</feature>
<dbReference type="GeneID" id="9097258"/>
<proteinExistence type="predicted"/>
<dbReference type="Proteomes" id="UP000002059">
    <property type="component" value="Partially assembled WGS sequence"/>
</dbReference>
<feature type="compositionally biased region" description="Basic and acidic residues" evidence="1">
    <location>
        <begin position="53"/>
        <end position="64"/>
    </location>
</feature>